<dbReference type="InParanoid" id="A0A1W0VVH5"/>
<protein>
    <recommendedName>
        <fullName evidence="1">Plastocyanin-like domain-containing protein</fullName>
    </recommendedName>
</protein>
<dbReference type="EMBL" id="CM000762">
    <property type="protein sequence ID" value="OQU86095.1"/>
    <property type="molecule type" value="Genomic_DNA"/>
</dbReference>
<reference evidence="3" key="2">
    <citation type="journal article" date="2018" name="Plant J.">
        <title>The Sorghum bicolor reference genome: improved assembly, gene annotations, a transcriptome atlas, and signatures of genome organization.</title>
        <authorList>
            <person name="McCormick R.F."/>
            <person name="Truong S.K."/>
            <person name="Sreedasyam A."/>
            <person name="Jenkins J."/>
            <person name="Shu S."/>
            <person name="Sims D."/>
            <person name="Kennedy M."/>
            <person name="Amirebrahimi M."/>
            <person name="Weers B.D."/>
            <person name="McKinley B."/>
            <person name="Mattison A."/>
            <person name="Morishige D.T."/>
            <person name="Grimwood J."/>
            <person name="Schmutz J."/>
            <person name="Mullet J.E."/>
        </authorList>
    </citation>
    <scope>NUCLEOTIDE SEQUENCE [LARGE SCALE GENOMIC DNA]</scope>
    <source>
        <strain evidence="3">cv. BTx623</strain>
    </source>
</reference>
<evidence type="ECO:0000259" key="1">
    <source>
        <dbReference type="Pfam" id="PF00394"/>
    </source>
</evidence>
<gene>
    <name evidence="2" type="ORF">SORBI_3003G014766</name>
</gene>
<proteinExistence type="predicted"/>
<feature type="domain" description="Plastocyanin-like" evidence="1">
    <location>
        <begin position="53"/>
        <end position="142"/>
    </location>
</feature>
<name>A0A1W0VVH5_SORBI</name>
<dbReference type="InterPro" id="IPR045087">
    <property type="entry name" value="Cu-oxidase_fam"/>
</dbReference>
<reference evidence="2 3" key="1">
    <citation type="journal article" date="2009" name="Nature">
        <title>The Sorghum bicolor genome and the diversification of grasses.</title>
        <authorList>
            <person name="Paterson A.H."/>
            <person name="Bowers J.E."/>
            <person name="Bruggmann R."/>
            <person name="Dubchak I."/>
            <person name="Grimwood J."/>
            <person name="Gundlach H."/>
            <person name="Haberer G."/>
            <person name="Hellsten U."/>
            <person name="Mitros T."/>
            <person name="Poliakov A."/>
            <person name="Schmutz J."/>
            <person name="Spannagl M."/>
            <person name="Tang H."/>
            <person name="Wang X."/>
            <person name="Wicker T."/>
            <person name="Bharti A.K."/>
            <person name="Chapman J."/>
            <person name="Feltus F.A."/>
            <person name="Gowik U."/>
            <person name="Grigoriev I.V."/>
            <person name="Lyons E."/>
            <person name="Maher C.A."/>
            <person name="Martis M."/>
            <person name="Narechania A."/>
            <person name="Otillar R.P."/>
            <person name="Penning B.W."/>
            <person name="Salamov A.A."/>
            <person name="Wang Y."/>
            <person name="Zhang L."/>
            <person name="Carpita N.C."/>
            <person name="Freeling M."/>
            <person name="Gingle A.R."/>
            <person name="Hash C.T."/>
            <person name="Keller B."/>
            <person name="Klein P."/>
            <person name="Kresovich S."/>
            <person name="McCann M.C."/>
            <person name="Ming R."/>
            <person name="Peterson D.G."/>
            <person name="Mehboob-ur-Rahman"/>
            <person name="Ware D."/>
            <person name="Westhoff P."/>
            <person name="Mayer K.F."/>
            <person name="Messing J."/>
            <person name="Rokhsar D.S."/>
        </authorList>
    </citation>
    <scope>NUCLEOTIDE SEQUENCE [LARGE SCALE GENOMIC DNA]</scope>
    <source>
        <strain evidence="3">cv. BTx623</strain>
    </source>
</reference>
<dbReference type="InterPro" id="IPR008972">
    <property type="entry name" value="Cupredoxin"/>
</dbReference>
<keyword evidence="3" id="KW-1185">Reference proteome</keyword>
<accession>A0A1W0VVH5</accession>
<dbReference type="SUPFAM" id="SSF49503">
    <property type="entry name" value="Cupredoxins"/>
    <property type="match status" value="1"/>
</dbReference>
<dbReference type="PANTHER" id="PTHR11709">
    <property type="entry name" value="MULTI-COPPER OXIDASE"/>
    <property type="match status" value="1"/>
</dbReference>
<dbReference type="Proteomes" id="UP000000768">
    <property type="component" value="Chromosome 3"/>
</dbReference>
<dbReference type="InterPro" id="IPR001117">
    <property type="entry name" value="Cu-oxidase_2nd"/>
</dbReference>
<dbReference type="PANTHER" id="PTHR11709:SF91">
    <property type="entry name" value="L-ASCORBATE OXIDASE"/>
    <property type="match status" value="1"/>
</dbReference>
<evidence type="ECO:0000313" key="3">
    <source>
        <dbReference type="Proteomes" id="UP000000768"/>
    </source>
</evidence>
<sequence length="146" mass="16093">MYFFPSYMPILAYHWLLPGSLVSLAVHSKTRLHGPRVPAVKCLRALDMSEDRSMTIAGHDSLVKQQRCAGRNVPHPAGCAPPTLSTAVPGKTYRLHVDSLTSLSALNFAIDDHSMTVVEAGGHYVRPIVVDSFYIYSGESYDKDFV</sequence>
<dbReference type="Gene3D" id="2.60.40.420">
    <property type="entry name" value="Cupredoxins - blue copper proteins"/>
    <property type="match status" value="1"/>
</dbReference>
<dbReference type="AlphaFoldDB" id="A0A1W0VVH5"/>
<organism evidence="2 3">
    <name type="scientific">Sorghum bicolor</name>
    <name type="common">Sorghum</name>
    <name type="synonym">Sorghum vulgare</name>
    <dbReference type="NCBI Taxonomy" id="4558"/>
    <lineage>
        <taxon>Eukaryota</taxon>
        <taxon>Viridiplantae</taxon>
        <taxon>Streptophyta</taxon>
        <taxon>Embryophyta</taxon>
        <taxon>Tracheophyta</taxon>
        <taxon>Spermatophyta</taxon>
        <taxon>Magnoliopsida</taxon>
        <taxon>Liliopsida</taxon>
        <taxon>Poales</taxon>
        <taxon>Poaceae</taxon>
        <taxon>PACMAD clade</taxon>
        <taxon>Panicoideae</taxon>
        <taxon>Andropogonodae</taxon>
        <taxon>Andropogoneae</taxon>
        <taxon>Sorghinae</taxon>
        <taxon>Sorghum</taxon>
    </lineage>
</organism>
<dbReference type="Gramene" id="OQU86095">
    <property type="protein sequence ID" value="OQU86095"/>
    <property type="gene ID" value="SORBI_3003G014766"/>
</dbReference>
<dbReference type="Pfam" id="PF00394">
    <property type="entry name" value="Cu-oxidase"/>
    <property type="match status" value="1"/>
</dbReference>
<dbReference type="eggNOG" id="KOG1263">
    <property type="taxonomic scope" value="Eukaryota"/>
</dbReference>
<evidence type="ECO:0000313" key="2">
    <source>
        <dbReference type="EMBL" id="OQU86095.1"/>
    </source>
</evidence>